<dbReference type="AlphaFoldDB" id="A0A0A9FDY8"/>
<name>A0A0A9FDY8_ARUDO</name>
<accession>A0A0A9FDY8</accession>
<proteinExistence type="predicted"/>
<protein>
    <submittedName>
        <fullName evidence="1">Uncharacterized protein</fullName>
    </submittedName>
</protein>
<sequence length="51" mass="5819">MSAAFSVVGGLRIPLLSYTSFYHTLTNNEQTSTRCNRLYSSNKEERIAFSR</sequence>
<reference evidence="1" key="1">
    <citation type="submission" date="2014-09" db="EMBL/GenBank/DDBJ databases">
        <authorList>
            <person name="Magalhaes I.L.F."/>
            <person name="Oliveira U."/>
            <person name="Santos F.R."/>
            <person name="Vidigal T.H.D.A."/>
            <person name="Brescovit A.D."/>
            <person name="Santos A.J."/>
        </authorList>
    </citation>
    <scope>NUCLEOTIDE SEQUENCE</scope>
    <source>
        <tissue evidence="1">Shoot tissue taken approximately 20 cm above the soil surface</tissue>
    </source>
</reference>
<evidence type="ECO:0000313" key="1">
    <source>
        <dbReference type="EMBL" id="JAE06473.1"/>
    </source>
</evidence>
<organism evidence="1">
    <name type="scientific">Arundo donax</name>
    <name type="common">Giant reed</name>
    <name type="synonym">Donax arundinaceus</name>
    <dbReference type="NCBI Taxonomy" id="35708"/>
    <lineage>
        <taxon>Eukaryota</taxon>
        <taxon>Viridiplantae</taxon>
        <taxon>Streptophyta</taxon>
        <taxon>Embryophyta</taxon>
        <taxon>Tracheophyta</taxon>
        <taxon>Spermatophyta</taxon>
        <taxon>Magnoliopsida</taxon>
        <taxon>Liliopsida</taxon>
        <taxon>Poales</taxon>
        <taxon>Poaceae</taxon>
        <taxon>PACMAD clade</taxon>
        <taxon>Arundinoideae</taxon>
        <taxon>Arundineae</taxon>
        <taxon>Arundo</taxon>
    </lineage>
</organism>
<dbReference type="EMBL" id="GBRH01191423">
    <property type="protein sequence ID" value="JAE06473.1"/>
    <property type="molecule type" value="Transcribed_RNA"/>
</dbReference>
<reference evidence="1" key="2">
    <citation type="journal article" date="2015" name="Data Brief">
        <title>Shoot transcriptome of the giant reed, Arundo donax.</title>
        <authorList>
            <person name="Barrero R.A."/>
            <person name="Guerrero F.D."/>
            <person name="Moolhuijzen P."/>
            <person name="Goolsby J.A."/>
            <person name="Tidwell J."/>
            <person name="Bellgard S.E."/>
            <person name="Bellgard M.I."/>
        </authorList>
    </citation>
    <scope>NUCLEOTIDE SEQUENCE</scope>
    <source>
        <tissue evidence="1">Shoot tissue taken approximately 20 cm above the soil surface</tissue>
    </source>
</reference>